<dbReference type="RefSeq" id="WP_157390921.1">
    <property type="nucleotide sequence ID" value="NZ_WRPP01000006.1"/>
</dbReference>
<name>A0A7K1V3Y6_9NOCA</name>
<dbReference type="PANTHER" id="PTHR42951">
    <property type="entry name" value="METALLO-BETA-LACTAMASE DOMAIN-CONTAINING"/>
    <property type="match status" value="1"/>
</dbReference>
<reference evidence="2 3" key="1">
    <citation type="submission" date="2019-12" db="EMBL/GenBank/DDBJ databases">
        <title>Nocardia sp. nov. ET3-3 isolated from soil.</title>
        <authorList>
            <person name="Kanchanasin P."/>
            <person name="Tanasupawat S."/>
            <person name="Yuki M."/>
            <person name="Kudo T."/>
        </authorList>
    </citation>
    <scope>NUCLEOTIDE SEQUENCE [LARGE SCALE GENOMIC DNA]</scope>
    <source>
        <strain evidence="2 3">ET3-3</strain>
    </source>
</reference>
<dbReference type="InterPro" id="IPR036866">
    <property type="entry name" value="RibonucZ/Hydroxyglut_hydro"/>
</dbReference>
<proteinExistence type="predicted"/>
<dbReference type="SMART" id="SM00849">
    <property type="entry name" value="Lactamase_B"/>
    <property type="match status" value="1"/>
</dbReference>
<organism evidence="2 3">
    <name type="scientific">Nocardia terrae</name>
    <dbReference type="NCBI Taxonomy" id="2675851"/>
    <lineage>
        <taxon>Bacteria</taxon>
        <taxon>Bacillati</taxon>
        <taxon>Actinomycetota</taxon>
        <taxon>Actinomycetes</taxon>
        <taxon>Mycobacteriales</taxon>
        <taxon>Nocardiaceae</taxon>
        <taxon>Nocardia</taxon>
    </lineage>
</organism>
<evidence type="ECO:0000313" key="3">
    <source>
        <dbReference type="Proteomes" id="UP000466794"/>
    </source>
</evidence>
<gene>
    <name evidence="2" type="ORF">GPX89_29290</name>
</gene>
<dbReference type="EMBL" id="WRPP01000006">
    <property type="protein sequence ID" value="MVU81324.1"/>
    <property type="molecule type" value="Genomic_DNA"/>
</dbReference>
<dbReference type="Pfam" id="PF00753">
    <property type="entry name" value="Lactamase_B"/>
    <property type="match status" value="1"/>
</dbReference>
<dbReference type="InterPro" id="IPR050855">
    <property type="entry name" value="NDM-1-like"/>
</dbReference>
<sequence length="306" mass="33616">MTQAINPAALGRLNPIADGVHVFSQPDWGWGLNNCGVLVTDEAVLVIDTCFTERRTARLRQEIRRITDAPVRYLVNTHHHGDHTFGNYQFPDATIIGHRYCREKVLSENLAVVPYFDTVEWGDIRISPPTVCFDQQMSIALGNEQVQLISVAPAHTLGDVVVWLPRRRILFVGDVALNGATPVITDGSYVGTVRALETVRALDPQVVVPGHGPIGGPEIFDAVSRYFDFVYDAAQLGLSSGRTPLEAARAADLGEFAGWSDSERLVANIARVYSEARGYPVGTPLERKEIAPMMVEFAGHPLHCYA</sequence>
<keyword evidence="2" id="KW-0378">Hydrolase</keyword>
<evidence type="ECO:0000259" key="1">
    <source>
        <dbReference type="SMART" id="SM00849"/>
    </source>
</evidence>
<dbReference type="PANTHER" id="PTHR42951:SF4">
    <property type="entry name" value="ACYL-COENZYME A THIOESTERASE MBLAC2"/>
    <property type="match status" value="1"/>
</dbReference>
<evidence type="ECO:0000313" key="2">
    <source>
        <dbReference type="EMBL" id="MVU81324.1"/>
    </source>
</evidence>
<dbReference type="CDD" id="cd16282">
    <property type="entry name" value="metallo-hydrolase-like_MBL-fold"/>
    <property type="match status" value="1"/>
</dbReference>
<dbReference type="Proteomes" id="UP000466794">
    <property type="component" value="Unassembled WGS sequence"/>
</dbReference>
<keyword evidence="3" id="KW-1185">Reference proteome</keyword>
<dbReference type="GO" id="GO:0016787">
    <property type="term" value="F:hydrolase activity"/>
    <property type="evidence" value="ECO:0007669"/>
    <property type="project" value="UniProtKB-KW"/>
</dbReference>
<comment type="caution">
    <text evidence="2">The sequence shown here is derived from an EMBL/GenBank/DDBJ whole genome shotgun (WGS) entry which is preliminary data.</text>
</comment>
<protein>
    <submittedName>
        <fullName evidence="2">MBL fold metallo-hydrolase</fullName>
    </submittedName>
</protein>
<dbReference type="SUPFAM" id="SSF56281">
    <property type="entry name" value="Metallo-hydrolase/oxidoreductase"/>
    <property type="match status" value="1"/>
</dbReference>
<dbReference type="InterPro" id="IPR001279">
    <property type="entry name" value="Metallo-B-lactamas"/>
</dbReference>
<dbReference type="Gene3D" id="3.60.15.10">
    <property type="entry name" value="Ribonuclease Z/Hydroxyacylglutathione hydrolase-like"/>
    <property type="match status" value="1"/>
</dbReference>
<dbReference type="AlphaFoldDB" id="A0A7K1V3Y6"/>
<feature type="domain" description="Metallo-beta-lactamase" evidence="1">
    <location>
        <begin position="32"/>
        <end position="211"/>
    </location>
</feature>
<accession>A0A7K1V3Y6</accession>